<sequence>MNDNKKIAANTIILYVRLLIVTAIGLYTTRIVLDALGVEDYGLYSVVGGVVTMMNFIGVTMVATSYRFIAVEMGKGAHGNVNGIFNSVFIIHAALSLLLLILGETIGVWYIKTYLNVAVEKIPDALFVLHLSIIATMLSVLTVPYQGLITAVEKFLYMSVIDIAKTFIKLGLVFMLMVYGGNKLRAYSVLMLSLNAFVLISYFVFSWRNFKSAVLFSFNSKINDYKQIFNFAWWILFGAIASIGSRQGAAIIINLFFGTILNAAFGVASQVHNMVMNFVKNLNQAAVPQIMKSYSSGSQERSIGLVYTVSRLTFLIMLIPSVIIFTSIDYILELWLKTVPAYTKEFIVLMMINGLINCFGAGIDAAIQATGNIRKTHLWYAFITLATLPFTYLSFKYGLPPYYFTIWAIVATLVNLVVQLKIVASLTQFNISRYLKSTVMPSAYVSFLIVPFFLIYQLIPKDGVYILIFTFIVTVYSLIIIVFIGLNLSERLILEKRMKGMFKRA</sequence>
<feature type="transmembrane region" description="Helical" evidence="6">
    <location>
        <begin position="122"/>
        <end position="143"/>
    </location>
</feature>
<dbReference type="OrthoDB" id="5365632at2"/>
<organism evidence="7">
    <name type="scientific">Lentimicrobium saccharophilum</name>
    <dbReference type="NCBI Taxonomy" id="1678841"/>
    <lineage>
        <taxon>Bacteria</taxon>
        <taxon>Pseudomonadati</taxon>
        <taxon>Bacteroidota</taxon>
        <taxon>Bacteroidia</taxon>
        <taxon>Bacteroidales</taxon>
        <taxon>Lentimicrobiaceae</taxon>
        <taxon>Lentimicrobium</taxon>
    </lineage>
</organism>
<feature type="transmembrane region" description="Helical" evidence="6">
    <location>
        <begin position="465"/>
        <end position="488"/>
    </location>
</feature>
<evidence type="ECO:0000313" key="8">
    <source>
        <dbReference type="Proteomes" id="UP000053091"/>
    </source>
</evidence>
<feature type="transmembrane region" description="Helical" evidence="6">
    <location>
        <begin position="84"/>
        <end position="110"/>
    </location>
</feature>
<evidence type="ECO:0000256" key="6">
    <source>
        <dbReference type="SAM" id="Phobius"/>
    </source>
</evidence>
<keyword evidence="5 6" id="KW-0472">Membrane</keyword>
<keyword evidence="8" id="KW-1185">Reference proteome</keyword>
<evidence type="ECO:0000313" key="7">
    <source>
        <dbReference type="EMBL" id="GAP42353.1"/>
    </source>
</evidence>
<feature type="transmembrane region" description="Helical" evidence="6">
    <location>
        <begin position="12"/>
        <end position="29"/>
    </location>
</feature>
<proteinExistence type="predicted"/>
<evidence type="ECO:0000256" key="3">
    <source>
        <dbReference type="ARBA" id="ARBA00022692"/>
    </source>
</evidence>
<dbReference type="InterPro" id="IPR050833">
    <property type="entry name" value="Poly_Biosynth_Transport"/>
</dbReference>
<protein>
    <submittedName>
        <fullName evidence="7">Na+-driven multidrug efflux pump</fullName>
    </submittedName>
</protein>
<dbReference type="RefSeq" id="WP_062037956.1">
    <property type="nucleotide sequence ID" value="NZ_DF968182.1"/>
</dbReference>
<dbReference type="GO" id="GO:0005886">
    <property type="term" value="C:plasma membrane"/>
    <property type="evidence" value="ECO:0007669"/>
    <property type="project" value="UniProtKB-SubCell"/>
</dbReference>
<evidence type="ECO:0000256" key="1">
    <source>
        <dbReference type="ARBA" id="ARBA00004651"/>
    </source>
</evidence>
<feature type="transmembrane region" description="Helical" evidence="6">
    <location>
        <begin position="305"/>
        <end position="326"/>
    </location>
</feature>
<feature type="transmembrane region" description="Helical" evidence="6">
    <location>
        <begin position="155"/>
        <end position="180"/>
    </location>
</feature>
<feature type="transmembrane region" description="Helical" evidence="6">
    <location>
        <begin position="346"/>
        <end position="366"/>
    </location>
</feature>
<feature type="transmembrane region" description="Helical" evidence="6">
    <location>
        <begin position="186"/>
        <end position="207"/>
    </location>
</feature>
<dbReference type="PANTHER" id="PTHR30250">
    <property type="entry name" value="PST FAMILY PREDICTED COLANIC ACID TRANSPORTER"/>
    <property type="match status" value="1"/>
</dbReference>
<dbReference type="PANTHER" id="PTHR30250:SF26">
    <property type="entry name" value="PSMA PROTEIN"/>
    <property type="match status" value="1"/>
</dbReference>
<evidence type="ECO:0000256" key="2">
    <source>
        <dbReference type="ARBA" id="ARBA00022475"/>
    </source>
</evidence>
<dbReference type="Proteomes" id="UP000053091">
    <property type="component" value="Unassembled WGS sequence"/>
</dbReference>
<feature type="transmembrane region" description="Helical" evidence="6">
    <location>
        <begin position="251"/>
        <end position="271"/>
    </location>
</feature>
<feature type="transmembrane region" description="Helical" evidence="6">
    <location>
        <begin position="378"/>
        <end position="395"/>
    </location>
</feature>
<feature type="transmembrane region" description="Helical" evidence="6">
    <location>
        <begin position="41"/>
        <end position="63"/>
    </location>
</feature>
<feature type="transmembrane region" description="Helical" evidence="6">
    <location>
        <begin position="439"/>
        <end position="459"/>
    </location>
</feature>
<dbReference type="STRING" id="1678841.TBC1_11482"/>
<comment type="subcellular location">
    <subcellularLocation>
        <location evidence="1">Cell membrane</location>
        <topology evidence="1">Multi-pass membrane protein</topology>
    </subcellularLocation>
</comment>
<feature type="transmembrane region" description="Helical" evidence="6">
    <location>
        <begin position="401"/>
        <end position="418"/>
    </location>
</feature>
<dbReference type="EMBL" id="DF968182">
    <property type="protein sequence ID" value="GAP42353.1"/>
    <property type="molecule type" value="Genomic_DNA"/>
</dbReference>
<name>A0A0S7BXP8_9BACT</name>
<evidence type="ECO:0000256" key="4">
    <source>
        <dbReference type="ARBA" id="ARBA00022989"/>
    </source>
</evidence>
<keyword evidence="2" id="KW-1003">Cell membrane</keyword>
<feature type="transmembrane region" description="Helical" evidence="6">
    <location>
        <begin position="228"/>
        <end position="245"/>
    </location>
</feature>
<keyword evidence="3 6" id="KW-0812">Transmembrane</keyword>
<dbReference type="AlphaFoldDB" id="A0A0S7BXP8"/>
<evidence type="ECO:0000256" key="5">
    <source>
        <dbReference type="ARBA" id="ARBA00023136"/>
    </source>
</evidence>
<reference evidence="7" key="1">
    <citation type="journal article" date="2015" name="Genome Announc.">
        <title>Draft Genome Sequence of Bacteroidales Strain TBC1, a Novel Isolate from a Methanogenic Wastewater Treatment System.</title>
        <authorList>
            <person name="Tourlousse D.M."/>
            <person name="Matsuura N."/>
            <person name="Sun L."/>
            <person name="Toyonaga M."/>
            <person name="Kuroda K."/>
            <person name="Ohashi A."/>
            <person name="Cruz R."/>
            <person name="Yamaguchi T."/>
            <person name="Sekiguchi Y."/>
        </authorList>
    </citation>
    <scope>NUCLEOTIDE SEQUENCE [LARGE SCALE GENOMIC DNA]</scope>
    <source>
        <strain evidence="7">TBC1</strain>
    </source>
</reference>
<accession>A0A0S7BXP8</accession>
<keyword evidence="4 6" id="KW-1133">Transmembrane helix</keyword>
<gene>
    <name evidence="7" type="ORF">TBC1_11482</name>
</gene>